<gene>
    <name evidence="2" type="ORF">LPC04_20985</name>
</gene>
<comment type="caution">
    <text evidence="2">The sequence shown here is derived from an EMBL/GenBank/DDBJ whole genome shotgun (WGS) entry which is preliminary data.</text>
</comment>
<feature type="transmembrane region" description="Helical" evidence="1">
    <location>
        <begin position="12"/>
        <end position="35"/>
    </location>
</feature>
<evidence type="ECO:0000313" key="2">
    <source>
        <dbReference type="EMBL" id="MCK9688189.1"/>
    </source>
</evidence>
<feature type="transmembrane region" description="Helical" evidence="1">
    <location>
        <begin position="61"/>
        <end position="78"/>
    </location>
</feature>
<feature type="transmembrane region" description="Helical" evidence="1">
    <location>
        <begin position="174"/>
        <end position="193"/>
    </location>
</feature>
<feature type="transmembrane region" description="Helical" evidence="1">
    <location>
        <begin position="199"/>
        <end position="220"/>
    </location>
</feature>
<dbReference type="EMBL" id="JAJLJH010000007">
    <property type="protein sequence ID" value="MCK9688189.1"/>
    <property type="molecule type" value="Genomic_DNA"/>
</dbReference>
<proteinExistence type="predicted"/>
<reference evidence="2" key="1">
    <citation type="submission" date="2021-11" db="EMBL/GenBank/DDBJ databases">
        <title>BS-T2-15 a new species belonging to the Comamonadaceae family isolated from the soil of a French oak forest.</title>
        <authorList>
            <person name="Mieszkin S."/>
            <person name="Alain K."/>
        </authorList>
    </citation>
    <scope>NUCLEOTIDE SEQUENCE</scope>
    <source>
        <strain evidence="2">BS-T2-15</strain>
    </source>
</reference>
<protein>
    <submittedName>
        <fullName evidence="2">DUF4386 domain-containing protein</fullName>
    </submittedName>
</protein>
<dbReference type="Proteomes" id="UP001139353">
    <property type="component" value="Unassembled WGS sequence"/>
</dbReference>
<dbReference type="RefSeq" id="WP_275684232.1">
    <property type="nucleotide sequence ID" value="NZ_JAJLJH010000007.1"/>
</dbReference>
<keyword evidence="1" id="KW-1133">Transmembrane helix</keyword>
<feature type="transmembrane region" description="Helical" evidence="1">
    <location>
        <begin position="90"/>
        <end position="114"/>
    </location>
</feature>
<accession>A0A9X2C3G9</accession>
<keyword evidence="1" id="KW-0812">Transmembrane</keyword>
<evidence type="ECO:0000313" key="3">
    <source>
        <dbReference type="Proteomes" id="UP001139353"/>
    </source>
</evidence>
<organism evidence="2 3">
    <name type="scientific">Scleromatobacter humisilvae</name>
    <dbReference type="NCBI Taxonomy" id="2897159"/>
    <lineage>
        <taxon>Bacteria</taxon>
        <taxon>Pseudomonadati</taxon>
        <taxon>Pseudomonadota</taxon>
        <taxon>Betaproteobacteria</taxon>
        <taxon>Burkholderiales</taxon>
        <taxon>Sphaerotilaceae</taxon>
        <taxon>Scleromatobacter</taxon>
    </lineage>
</organism>
<dbReference type="AlphaFoldDB" id="A0A9X2C3G9"/>
<dbReference type="InterPro" id="IPR025495">
    <property type="entry name" value="DUF4386"/>
</dbReference>
<sequence length="239" mass="24971">MSDNKRQARIAGLLYLLVAVTAPVGLMVVPAKLVIAGDAAATAALIHGHDALLRLGMASELFHQAVEVFMVLVLYNLFKPVSKVLAQQMLVLGLIPIPMVFLNVLGDVAAATFASPPAYLAVLGKPQLDALALLLMHLHAQGLQLAAVFWGLWLLPFGLLAIRCGFIPKVFGGLVIASGLGYLLGSFTALIAPQLADSLATPVFVLELGEPMMILWLALAGATRGQAPARAGTPARAAA</sequence>
<name>A0A9X2C3G9_9BURK</name>
<keyword evidence="3" id="KW-1185">Reference proteome</keyword>
<keyword evidence="1" id="KW-0472">Membrane</keyword>
<evidence type="ECO:0000256" key="1">
    <source>
        <dbReference type="SAM" id="Phobius"/>
    </source>
</evidence>
<dbReference type="Pfam" id="PF14329">
    <property type="entry name" value="DUF4386"/>
    <property type="match status" value="1"/>
</dbReference>
<feature type="transmembrane region" description="Helical" evidence="1">
    <location>
        <begin position="143"/>
        <end position="162"/>
    </location>
</feature>